<evidence type="ECO:0000313" key="2">
    <source>
        <dbReference type="Proteomes" id="UP000276133"/>
    </source>
</evidence>
<dbReference type="Proteomes" id="UP000276133">
    <property type="component" value="Unassembled WGS sequence"/>
</dbReference>
<dbReference type="EMBL" id="REGN01003099">
    <property type="protein sequence ID" value="RNA24538.1"/>
    <property type="molecule type" value="Genomic_DNA"/>
</dbReference>
<dbReference type="AlphaFoldDB" id="A0A3M7RMK3"/>
<sequence>MRSASTVDDALWQLFLCSSSLFLNALTEFEFAISSGSMFHSFATLLLKKKYLNKNADITLLNIVIQITRVVCLR</sequence>
<reference evidence="1 2" key="1">
    <citation type="journal article" date="2018" name="Sci. Rep.">
        <title>Genomic signatures of local adaptation to the degree of environmental predictability in rotifers.</title>
        <authorList>
            <person name="Franch-Gras L."/>
            <person name="Hahn C."/>
            <person name="Garcia-Roger E.M."/>
            <person name="Carmona M.J."/>
            <person name="Serra M."/>
            <person name="Gomez A."/>
        </authorList>
    </citation>
    <scope>NUCLEOTIDE SEQUENCE [LARGE SCALE GENOMIC DNA]</scope>
    <source>
        <strain evidence="1">HYR1</strain>
    </source>
</reference>
<organism evidence="1 2">
    <name type="scientific">Brachionus plicatilis</name>
    <name type="common">Marine rotifer</name>
    <name type="synonym">Brachionus muelleri</name>
    <dbReference type="NCBI Taxonomy" id="10195"/>
    <lineage>
        <taxon>Eukaryota</taxon>
        <taxon>Metazoa</taxon>
        <taxon>Spiralia</taxon>
        <taxon>Gnathifera</taxon>
        <taxon>Rotifera</taxon>
        <taxon>Eurotatoria</taxon>
        <taxon>Monogononta</taxon>
        <taxon>Pseudotrocha</taxon>
        <taxon>Ploima</taxon>
        <taxon>Brachionidae</taxon>
        <taxon>Brachionus</taxon>
    </lineage>
</organism>
<gene>
    <name evidence="1" type="ORF">BpHYR1_009405</name>
</gene>
<proteinExistence type="predicted"/>
<protein>
    <submittedName>
        <fullName evidence="1">Uncharacterized protein</fullName>
    </submittedName>
</protein>
<evidence type="ECO:0000313" key="1">
    <source>
        <dbReference type="EMBL" id="RNA24538.1"/>
    </source>
</evidence>
<keyword evidence="2" id="KW-1185">Reference proteome</keyword>
<accession>A0A3M7RMK3</accession>
<name>A0A3M7RMK3_BRAPC</name>
<comment type="caution">
    <text evidence="1">The sequence shown here is derived from an EMBL/GenBank/DDBJ whole genome shotgun (WGS) entry which is preliminary data.</text>
</comment>